<feature type="domain" description="Solute-binding protein family 3/N-terminal" evidence="5">
    <location>
        <begin position="41"/>
        <end position="273"/>
    </location>
</feature>
<reference evidence="6 7" key="1">
    <citation type="submission" date="2019-03" db="EMBL/GenBank/DDBJ databases">
        <title>Genomic Encyclopedia of Type Strains, Phase IV (KMG-IV): sequencing the most valuable type-strain genomes for metagenomic binning, comparative biology and taxonomic classification.</title>
        <authorList>
            <person name="Goeker M."/>
        </authorList>
    </citation>
    <scope>NUCLEOTIDE SEQUENCE [LARGE SCALE GENOMIC DNA]</scope>
    <source>
        <strain evidence="6 7">DSM 12121</strain>
    </source>
</reference>
<dbReference type="PANTHER" id="PTHR30085:SF2">
    <property type="entry name" value="GLUTAMATE_ASPARTATE IMPORT SOLUTE-BINDING PROTEIN"/>
    <property type="match status" value="1"/>
</dbReference>
<dbReference type="RefSeq" id="WP_133590899.1">
    <property type="nucleotide sequence ID" value="NZ_SNVV01000007.1"/>
</dbReference>
<evidence type="ECO:0000256" key="2">
    <source>
        <dbReference type="ARBA" id="ARBA00022448"/>
    </source>
</evidence>
<dbReference type="PANTHER" id="PTHR30085">
    <property type="entry name" value="AMINO ACID ABC TRANSPORTER PERMEASE"/>
    <property type="match status" value="1"/>
</dbReference>
<dbReference type="OrthoDB" id="7240770at2"/>
<evidence type="ECO:0000256" key="3">
    <source>
        <dbReference type="ARBA" id="ARBA00022729"/>
    </source>
</evidence>
<keyword evidence="2" id="KW-0813">Transport</keyword>
<protein>
    <submittedName>
        <fullName evidence="6">L-glutamate-binding protein /L-aspartate-binding protein</fullName>
    </submittedName>
</protein>
<sequence>MPAYRLLRHALLPLLLAFGQALPAHAAEGSAVLERIRGEGEFRLGYRSASIPFSYVADGEVIGYSNELALQVVEAVRRHLQLPDLPLRLVPITPHNRMAMVSSGRVDLECGSTTHNREREAQVGFSNTIFIAGTRLMVRADSGIRDFSDLVGRRIVTTAGTTSETVLRRAFNSGELASATIVSARDHAESFMVLAAGRADAFMMDDALLHGELAKRGEGGRWIVTGTPRSYEAYACMLDRSDPTFKKVVDEALAGLMRSGEAARIYARWFTQPIPPLGHNLNLPMSSAMQTLYATPNDTPFD</sequence>
<dbReference type="InterPro" id="IPR001638">
    <property type="entry name" value="Solute-binding_3/MltF_N"/>
</dbReference>
<evidence type="ECO:0000256" key="1">
    <source>
        <dbReference type="ARBA" id="ARBA00010333"/>
    </source>
</evidence>
<dbReference type="SUPFAM" id="SSF53850">
    <property type="entry name" value="Periplasmic binding protein-like II"/>
    <property type="match status" value="1"/>
</dbReference>
<name>A0A4R6E2V9_9RHOO</name>
<comment type="caution">
    <text evidence="6">The sequence shown here is derived from an EMBL/GenBank/DDBJ whole genome shotgun (WGS) entry which is preliminary data.</text>
</comment>
<feature type="chain" id="PRO_5020655116" evidence="4">
    <location>
        <begin position="27"/>
        <end position="302"/>
    </location>
</feature>
<dbReference type="GO" id="GO:0005576">
    <property type="term" value="C:extracellular region"/>
    <property type="evidence" value="ECO:0007669"/>
    <property type="project" value="TreeGrafter"/>
</dbReference>
<feature type="signal peptide" evidence="4">
    <location>
        <begin position="1"/>
        <end position="26"/>
    </location>
</feature>
<dbReference type="CDD" id="cd13688">
    <property type="entry name" value="PBP2_GltI_DEBP"/>
    <property type="match status" value="1"/>
</dbReference>
<keyword evidence="7" id="KW-1185">Reference proteome</keyword>
<dbReference type="GO" id="GO:0030288">
    <property type="term" value="C:outer membrane-bounded periplasmic space"/>
    <property type="evidence" value="ECO:0007669"/>
    <property type="project" value="TreeGrafter"/>
</dbReference>
<comment type="similarity">
    <text evidence="1">Belongs to the bacterial solute-binding protein 3 family.</text>
</comment>
<dbReference type="Gene3D" id="3.40.190.10">
    <property type="entry name" value="Periplasmic binding protein-like II"/>
    <property type="match status" value="2"/>
</dbReference>
<dbReference type="EMBL" id="SNVV01000007">
    <property type="protein sequence ID" value="TDN51379.1"/>
    <property type="molecule type" value="Genomic_DNA"/>
</dbReference>
<dbReference type="Proteomes" id="UP000295129">
    <property type="component" value="Unassembled WGS sequence"/>
</dbReference>
<evidence type="ECO:0000259" key="5">
    <source>
        <dbReference type="SMART" id="SM00062"/>
    </source>
</evidence>
<dbReference type="InterPro" id="IPR051455">
    <property type="entry name" value="Bact_solute-bind_prot3"/>
</dbReference>
<gene>
    <name evidence="6" type="ORF">C7389_107113</name>
</gene>
<evidence type="ECO:0000313" key="7">
    <source>
        <dbReference type="Proteomes" id="UP000295129"/>
    </source>
</evidence>
<keyword evidence="3 4" id="KW-0732">Signal</keyword>
<evidence type="ECO:0000313" key="6">
    <source>
        <dbReference type="EMBL" id="TDN51379.1"/>
    </source>
</evidence>
<dbReference type="Pfam" id="PF00497">
    <property type="entry name" value="SBP_bac_3"/>
    <property type="match status" value="1"/>
</dbReference>
<accession>A0A4R6E2V9</accession>
<evidence type="ECO:0000256" key="4">
    <source>
        <dbReference type="SAM" id="SignalP"/>
    </source>
</evidence>
<dbReference type="AlphaFoldDB" id="A0A4R6E2V9"/>
<dbReference type="GO" id="GO:0006865">
    <property type="term" value="P:amino acid transport"/>
    <property type="evidence" value="ECO:0007669"/>
    <property type="project" value="TreeGrafter"/>
</dbReference>
<dbReference type="SMART" id="SM00062">
    <property type="entry name" value="PBPb"/>
    <property type="match status" value="1"/>
</dbReference>
<organism evidence="6 7">
    <name type="scientific">Azoarcus indigens</name>
    <dbReference type="NCBI Taxonomy" id="29545"/>
    <lineage>
        <taxon>Bacteria</taxon>
        <taxon>Pseudomonadati</taxon>
        <taxon>Pseudomonadota</taxon>
        <taxon>Betaproteobacteria</taxon>
        <taxon>Rhodocyclales</taxon>
        <taxon>Zoogloeaceae</taxon>
        <taxon>Azoarcus</taxon>
    </lineage>
</organism>
<proteinExistence type="inferred from homology"/>